<dbReference type="RefSeq" id="WP_207108166.1">
    <property type="nucleotide sequence ID" value="NZ_JAFLVR010000020.1"/>
</dbReference>
<keyword evidence="3 5" id="KW-0067">ATP-binding</keyword>
<evidence type="ECO:0000256" key="2">
    <source>
        <dbReference type="ARBA" id="ARBA00022741"/>
    </source>
</evidence>
<dbReference type="SUPFAM" id="SSF52540">
    <property type="entry name" value="P-loop containing nucleoside triphosphate hydrolases"/>
    <property type="match status" value="1"/>
</dbReference>
<dbReference type="PANTHER" id="PTHR42939:SF3">
    <property type="entry name" value="ABC TRANSPORTER ATP-BINDING COMPONENT"/>
    <property type="match status" value="1"/>
</dbReference>
<dbReference type="PANTHER" id="PTHR42939">
    <property type="entry name" value="ABC TRANSPORTER ATP-BINDING PROTEIN ALBC-RELATED"/>
    <property type="match status" value="1"/>
</dbReference>
<dbReference type="Pfam" id="PF00005">
    <property type="entry name" value="ABC_tran"/>
    <property type="match status" value="1"/>
</dbReference>
<keyword evidence="2" id="KW-0547">Nucleotide-binding</keyword>
<dbReference type="InterPro" id="IPR003593">
    <property type="entry name" value="AAA+_ATPase"/>
</dbReference>
<dbReference type="EMBL" id="JAFLVR010000020">
    <property type="protein sequence ID" value="MBO0452394.1"/>
    <property type="molecule type" value="Genomic_DNA"/>
</dbReference>
<gene>
    <name evidence="5" type="ORF">JZO85_08945</name>
</gene>
<dbReference type="CDD" id="cd03230">
    <property type="entry name" value="ABC_DR_subfamily_A"/>
    <property type="match status" value="1"/>
</dbReference>
<dbReference type="InterPro" id="IPR003439">
    <property type="entry name" value="ABC_transporter-like_ATP-bd"/>
</dbReference>
<dbReference type="PROSITE" id="PS50893">
    <property type="entry name" value="ABC_TRANSPORTER_2"/>
    <property type="match status" value="1"/>
</dbReference>
<evidence type="ECO:0000259" key="4">
    <source>
        <dbReference type="PROSITE" id="PS50893"/>
    </source>
</evidence>
<evidence type="ECO:0000256" key="1">
    <source>
        <dbReference type="ARBA" id="ARBA00022448"/>
    </source>
</evidence>
<evidence type="ECO:0000256" key="3">
    <source>
        <dbReference type="ARBA" id="ARBA00022840"/>
    </source>
</evidence>
<name>A0ABS3HG17_9ENTE</name>
<reference evidence="5 6" key="1">
    <citation type="submission" date="2021-03" db="EMBL/GenBank/DDBJ databases">
        <title>Enterococcal diversity collection.</title>
        <authorList>
            <person name="Gilmore M.S."/>
            <person name="Schwartzman J."/>
            <person name="Van Tyne D."/>
            <person name="Martin M."/>
            <person name="Earl A.M."/>
            <person name="Manson A.L."/>
            <person name="Straub T."/>
            <person name="Salamzade R."/>
            <person name="Saavedra J."/>
            <person name="Lebreton F."/>
            <person name="Prichula J."/>
            <person name="Schaufler K."/>
            <person name="Gaca A."/>
            <person name="Sgardioli B."/>
            <person name="Wagenaar J."/>
            <person name="Strong T."/>
        </authorList>
    </citation>
    <scope>NUCLEOTIDE SEQUENCE [LARGE SCALE GENOMIC DNA]</scope>
    <source>
        <strain evidence="5 6">MJM16</strain>
    </source>
</reference>
<sequence length="281" mass="31895">MLTLKNVKKDYQDFRLDCSLTLQKGEIVGLVGRNGAGKSTAFKIALGLVTHEGGTVELFEKPIHKVTAKDRQRLGVSLADSSFNEFFSIKEIISMLKNFYPQFEKAFFLEKCIEFQLPLDKPLKEFSTGMKARLNILVAISHNAELLILDEPTAGLDVIARGEILTLLQEYLEQDESRSILISSHISTDLEQLCDSLYFIDQGKIVLNEDTDVLLDDYGILKLTTDQYYELDKAHIEKALPASFGYRCLTKQRRFYHENYPDIVIEKANIDEIVLMLMGGN</sequence>
<proteinExistence type="predicted"/>
<dbReference type="Proteomes" id="UP000664495">
    <property type="component" value="Unassembled WGS sequence"/>
</dbReference>
<organism evidence="5 6">
    <name type="scientific">Candidatus Enterococcus murrayae</name>
    <dbReference type="NCBI Taxonomy" id="2815321"/>
    <lineage>
        <taxon>Bacteria</taxon>
        <taxon>Bacillati</taxon>
        <taxon>Bacillota</taxon>
        <taxon>Bacilli</taxon>
        <taxon>Lactobacillales</taxon>
        <taxon>Enterococcaceae</taxon>
        <taxon>Enterococcus</taxon>
    </lineage>
</organism>
<dbReference type="GO" id="GO:0005524">
    <property type="term" value="F:ATP binding"/>
    <property type="evidence" value="ECO:0007669"/>
    <property type="project" value="UniProtKB-KW"/>
</dbReference>
<comment type="caution">
    <text evidence="5">The sequence shown here is derived from an EMBL/GenBank/DDBJ whole genome shotgun (WGS) entry which is preliminary data.</text>
</comment>
<accession>A0ABS3HG17</accession>
<feature type="domain" description="ABC transporter" evidence="4">
    <location>
        <begin position="2"/>
        <end position="227"/>
    </location>
</feature>
<keyword evidence="6" id="KW-1185">Reference proteome</keyword>
<dbReference type="SMART" id="SM00382">
    <property type="entry name" value="AAA"/>
    <property type="match status" value="1"/>
</dbReference>
<dbReference type="InterPro" id="IPR051782">
    <property type="entry name" value="ABC_Transporter_VariousFunc"/>
</dbReference>
<dbReference type="InterPro" id="IPR027417">
    <property type="entry name" value="P-loop_NTPase"/>
</dbReference>
<evidence type="ECO:0000313" key="5">
    <source>
        <dbReference type="EMBL" id="MBO0452394.1"/>
    </source>
</evidence>
<keyword evidence="1" id="KW-0813">Transport</keyword>
<protein>
    <submittedName>
        <fullName evidence="5">ABC transporter ATP-binding protein</fullName>
    </submittedName>
</protein>
<evidence type="ECO:0000313" key="6">
    <source>
        <dbReference type="Proteomes" id="UP000664495"/>
    </source>
</evidence>
<dbReference type="Gene3D" id="3.40.50.300">
    <property type="entry name" value="P-loop containing nucleotide triphosphate hydrolases"/>
    <property type="match status" value="1"/>
</dbReference>